<evidence type="ECO:0000259" key="6">
    <source>
        <dbReference type="PROSITE" id="PS50865"/>
    </source>
</evidence>
<dbReference type="Gene3D" id="1.10.220.160">
    <property type="match status" value="1"/>
</dbReference>
<reference evidence="7" key="1">
    <citation type="submission" date="2020-02" db="EMBL/GenBank/DDBJ databases">
        <authorList>
            <person name="Scholz U."/>
            <person name="Mascher M."/>
            <person name="Fiebig A."/>
        </authorList>
    </citation>
    <scope>NUCLEOTIDE SEQUENCE</scope>
</reference>
<dbReference type="SMART" id="SM00317">
    <property type="entry name" value="SET"/>
    <property type="match status" value="1"/>
</dbReference>
<evidence type="ECO:0000256" key="3">
    <source>
        <dbReference type="ARBA" id="ARBA00022833"/>
    </source>
</evidence>
<dbReference type="EMBL" id="LR746272">
    <property type="protein sequence ID" value="CAA7401544.1"/>
    <property type="molecule type" value="Genomic_DNA"/>
</dbReference>
<keyword evidence="8" id="KW-1185">Reference proteome</keyword>
<dbReference type="Gene3D" id="2.170.270.10">
    <property type="entry name" value="SET domain"/>
    <property type="match status" value="1"/>
</dbReference>
<evidence type="ECO:0000259" key="5">
    <source>
        <dbReference type="PROSITE" id="PS50280"/>
    </source>
</evidence>
<proteinExistence type="predicted"/>
<evidence type="ECO:0000256" key="4">
    <source>
        <dbReference type="PROSITE-ProRule" id="PRU00134"/>
    </source>
</evidence>
<dbReference type="InterPro" id="IPR050869">
    <property type="entry name" value="H3K4_H4K5_MeTrfase"/>
</dbReference>
<keyword evidence="3" id="KW-0862">Zinc</keyword>
<dbReference type="PANTHER" id="PTHR12197:SF251">
    <property type="entry name" value="EG:BACR7C10.4 PROTEIN"/>
    <property type="match status" value="1"/>
</dbReference>
<dbReference type="PANTHER" id="PTHR12197">
    <property type="entry name" value="HISTONE-LYSINE N-METHYLTRANSFERASE SMYD"/>
    <property type="match status" value="1"/>
</dbReference>
<dbReference type="GO" id="GO:0005634">
    <property type="term" value="C:nucleus"/>
    <property type="evidence" value="ECO:0007669"/>
    <property type="project" value="TreeGrafter"/>
</dbReference>
<dbReference type="Gene3D" id="1.25.40.10">
    <property type="entry name" value="Tetratricopeptide repeat domain"/>
    <property type="match status" value="1"/>
</dbReference>
<gene>
    <name evidence="7" type="ORF">SI8410_09012222</name>
</gene>
<evidence type="ECO:0000313" key="7">
    <source>
        <dbReference type="EMBL" id="CAA7401544.1"/>
    </source>
</evidence>
<organism evidence="7 8">
    <name type="scientific">Spirodela intermedia</name>
    <name type="common">Intermediate duckweed</name>
    <dbReference type="NCBI Taxonomy" id="51605"/>
    <lineage>
        <taxon>Eukaryota</taxon>
        <taxon>Viridiplantae</taxon>
        <taxon>Streptophyta</taxon>
        <taxon>Embryophyta</taxon>
        <taxon>Tracheophyta</taxon>
        <taxon>Spermatophyta</taxon>
        <taxon>Magnoliopsida</taxon>
        <taxon>Liliopsida</taxon>
        <taxon>Araceae</taxon>
        <taxon>Lemnoideae</taxon>
        <taxon>Spirodela</taxon>
    </lineage>
</organism>
<dbReference type="Proteomes" id="UP000663760">
    <property type="component" value="Chromosome 9"/>
</dbReference>
<dbReference type="GO" id="GO:0008270">
    <property type="term" value="F:zinc ion binding"/>
    <property type="evidence" value="ECO:0007669"/>
    <property type="project" value="UniProtKB-KW"/>
</dbReference>
<dbReference type="Pfam" id="PF01753">
    <property type="entry name" value="zf-MYND"/>
    <property type="match status" value="1"/>
</dbReference>
<dbReference type="InterPro" id="IPR001214">
    <property type="entry name" value="SET_dom"/>
</dbReference>
<dbReference type="OrthoDB" id="265717at2759"/>
<dbReference type="SUPFAM" id="SSF82199">
    <property type="entry name" value="SET domain"/>
    <property type="match status" value="1"/>
</dbReference>
<dbReference type="PROSITE" id="PS50865">
    <property type="entry name" value="ZF_MYND_2"/>
    <property type="match status" value="1"/>
</dbReference>
<keyword evidence="2 4" id="KW-0863">Zinc-finger</keyword>
<evidence type="ECO:0000313" key="8">
    <source>
        <dbReference type="Proteomes" id="UP000663760"/>
    </source>
</evidence>
<dbReference type="InterPro" id="IPR046341">
    <property type="entry name" value="SET_dom_sf"/>
</dbReference>
<dbReference type="PROSITE" id="PS01360">
    <property type="entry name" value="ZF_MYND_1"/>
    <property type="match status" value="1"/>
</dbReference>
<dbReference type="Pfam" id="PF00856">
    <property type="entry name" value="SET"/>
    <property type="match status" value="1"/>
</dbReference>
<name>A0A7I8KX64_SPIIN</name>
<dbReference type="InterPro" id="IPR011990">
    <property type="entry name" value="TPR-like_helical_dom_sf"/>
</dbReference>
<evidence type="ECO:0000256" key="1">
    <source>
        <dbReference type="ARBA" id="ARBA00022723"/>
    </source>
</evidence>
<protein>
    <submittedName>
        <fullName evidence="7">Uncharacterized protein</fullName>
    </submittedName>
</protein>
<feature type="domain" description="SET" evidence="5">
    <location>
        <begin position="12"/>
        <end position="249"/>
    </location>
</feature>
<dbReference type="PROSITE" id="PS50280">
    <property type="entry name" value="SET"/>
    <property type="match status" value="1"/>
</dbReference>
<accession>A0A7I8KX64</accession>
<dbReference type="AlphaFoldDB" id="A0A7I8KX64"/>
<dbReference type="SUPFAM" id="SSF48452">
    <property type="entry name" value="TPR-like"/>
    <property type="match status" value="1"/>
</dbReference>
<evidence type="ECO:0000256" key="2">
    <source>
        <dbReference type="ARBA" id="ARBA00022771"/>
    </source>
</evidence>
<dbReference type="Gene3D" id="6.10.140.2220">
    <property type="match status" value="1"/>
</dbReference>
<feature type="domain" description="MYND-type" evidence="6">
    <location>
        <begin position="57"/>
        <end position="94"/>
    </location>
</feature>
<keyword evidence="1" id="KW-0479">Metal-binding</keyword>
<dbReference type="InterPro" id="IPR002893">
    <property type="entry name" value="Znf_MYND"/>
</dbReference>
<sequence length="476" mass="53846">MEERLGAALAPCGLAVVKMPDKGRGLITLRDFSPGEVVIQQEPYASKPKFSSNGSSCDGCFALHNLKRCSACQMAWYCGSSCQKSEWKLHQLECKALSKLNNERRKMLTPSICLMLRLLLKRKLQKDKVIHSTATDSYDLVEALVSHMSDLHEKQLVLYAQIANLVNLVLPELEINIKEVTEIFSKLACNAHTICDSELKPLGTGLYPVISIINHSCLPNAVLVFEGRVAVVRAIEPIVKGTEVSISYIDTAATTRKRQKDLNEQYFFTCGCTACVKDVKASAVLEGYCCKDRTCDGFLLYDSGNRVFICQLCGLSRDNQEIKKLEKETKVLVDKASRSLSSNNYYEANTFFTKIEEYQIELCHSFSIDLLRTRESLLKIHMELKDWNKALTYCRLTISVYERLYPAIHPLCGLQHYTCGKLEWLLEHTETALKSFTKSVDILRITHGMNTIFMRELLSNLQEARREAAYRLSACD</sequence>